<dbReference type="EMBL" id="UYRT01079052">
    <property type="protein sequence ID" value="VDN19877.1"/>
    <property type="molecule type" value="Genomic_DNA"/>
</dbReference>
<accession>A0A183DTS8</accession>
<evidence type="ECO:0000259" key="6">
    <source>
        <dbReference type="Pfam" id="PF00056"/>
    </source>
</evidence>
<sequence>MAIRVLVTGAAGQIGYAIVLQIAKGDVFGPETPIVLVIFDIPPMQAALEGVQYELYDCALPTLQDVIVTTNEEEAFKDLDYAFLIGAMPRKQGMERKDLLAANVKIFKSQGMALAKYAKPSTKVRLLSSKYRFV</sequence>
<organism evidence="9">
    <name type="scientific">Gongylonema pulchrum</name>
    <dbReference type="NCBI Taxonomy" id="637853"/>
    <lineage>
        <taxon>Eukaryota</taxon>
        <taxon>Metazoa</taxon>
        <taxon>Ecdysozoa</taxon>
        <taxon>Nematoda</taxon>
        <taxon>Chromadorea</taxon>
        <taxon>Rhabditida</taxon>
        <taxon>Spirurina</taxon>
        <taxon>Spiruromorpha</taxon>
        <taxon>Spiruroidea</taxon>
        <taxon>Gongylonematidae</taxon>
        <taxon>Gongylonema</taxon>
    </lineage>
</organism>
<comment type="similarity">
    <text evidence="1">Belongs to the LDH/MDH superfamily. MDH type 2 family.</text>
</comment>
<keyword evidence="4" id="KW-0560">Oxidoreductase</keyword>
<evidence type="ECO:0000313" key="8">
    <source>
        <dbReference type="Proteomes" id="UP000271098"/>
    </source>
</evidence>
<name>A0A183DTS8_9BILA</name>
<feature type="domain" description="Lactate/malate dehydrogenase N-terminal" evidence="6">
    <location>
        <begin position="4"/>
        <end position="124"/>
    </location>
</feature>
<dbReference type="GO" id="GO:0006108">
    <property type="term" value="P:malate metabolic process"/>
    <property type="evidence" value="ECO:0007669"/>
    <property type="project" value="InterPro"/>
</dbReference>
<dbReference type="InterPro" id="IPR001236">
    <property type="entry name" value="Lactate/malate_DH_N"/>
</dbReference>
<reference evidence="9" key="1">
    <citation type="submission" date="2016-06" db="UniProtKB">
        <authorList>
            <consortium name="WormBaseParasite"/>
        </authorList>
    </citation>
    <scope>IDENTIFICATION</scope>
</reference>
<gene>
    <name evidence="7" type="ORF">GPUH_LOCUS12119</name>
</gene>
<dbReference type="Gene3D" id="3.40.50.720">
    <property type="entry name" value="NAD(P)-binding Rossmann-like Domain"/>
    <property type="match status" value="1"/>
</dbReference>
<evidence type="ECO:0000256" key="2">
    <source>
        <dbReference type="ARBA" id="ARBA00012995"/>
    </source>
</evidence>
<evidence type="ECO:0000256" key="4">
    <source>
        <dbReference type="ARBA" id="ARBA00023002"/>
    </source>
</evidence>
<evidence type="ECO:0000313" key="7">
    <source>
        <dbReference type="EMBL" id="VDN19877.1"/>
    </source>
</evidence>
<dbReference type="Pfam" id="PF00056">
    <property type="entry name" value="Ldh_1_N"/>
    <property type="match status" value="1"/>
</dbReference>
<dbReference type="InterPro" id="IPR010945">
    <property type="entry name" value="Malate_DH_type2"/>
</dbReference>
<dbReference type="EC" id="1.1.1.37" evidence="2"/>
<dbReference type="InterPro" id="IPR036291">
    <property type="entry name" value="NAD(P)-bd_dom_sf"/>
</dbReference>
<dbReference type="Proteomes" id="UP000271098">
    <property type="component" value="Unassembled WGS sequence"/>
</dbReference>
<reference evidence="7 8" key="2">
    <citation type="submission" date="2018-11" db="EMBL/GenBank/DDBJ databases">
        <authorList>
            <consortium name="Pathogen Informatics"/>
        </authorList>
    </citation>
    <scope>NUCLEOTIDE SEQUENCE [LARGE SCALE GENOMIC DNA]</scope>
</reference>
<dbReference type="WBParaSite" id="GPUH_0001213301-mRNA-1">
    <property type="protein sequence ID" value="GPUH_0001213301-mRNA-1"/>
    <property type="gene ID" value="GPUH_0001213301"/>
</dbReference>
<proteinExistence type="inferred from homology"/>
<keyword evidence="5" id="KW-0520">NAD</keyword>
<evidence type="ECO:0000313" key="9">
    <source>
        <dbReference type="WBParaSite" id="GPUH_0001213301-mRNA-1"/>
    </source>
</evidence>
<dbReference type="GO" id="GO:0030060">
    <property type="term" value="F:L-malate dehydrogenase (NAD+) activity"/>
    <property type="evidence" value="ECO:0007669"/>
    <property type="project" value="UniProtKB-EC"/>
</dbReference>
<dbReference type="OrthoDB" id="4069699at2759"/>
<dbReference type="SUPFAM" id="SSF51735">
    <property type="entry name" value="NAD(P)-binding Rossmann-fold domains"/>
    <property type="match status" value="1"/>
</dbReference>
<evidence type="ECO:0000256" key="1">
    <source>
        <dbReference type="ARBA" id="ARBA00009613"/>
    </source>
</evidence>
<dbReference type="FunFam" id="3.40.50.720:FF:000010">
    <property type="entry name" value="Malate dehydrogenase"/>
    <property type="match status" value="1"/>
</dbReference>
<dbReference type="AlphaFoldDB" id="A0A183DTS8"/>
<dbReference type="PANTHER" id="PTHR23382">
    <property type="entry name" value="MALATE DEHYDROGENASE"/>
    <property type="match status" value="1"/>
</dbReference>
<keyword evidence="8" id="KW-1185">Reference proteome</keyword>
<evidence type="ECO:0000256" key="5">
    <source>
        <dbReference type="ARBA" id="ARBA00023027"/>
    </source>
</evidence>
<evidence type="ECO:0000256" key="3">
    <source>
        <dbReference type="ARBA" id="ARBA00019899"/>
    </source>
</evidence>
<protein>
    <recommendedName>
        <fullName evidence="3">Malate dehydrogenase, cytoplasmic</fullName>
        <ecNumber evidence="2">1.1.1.37</ecNumber>
    </recommendedName>
</protein>